<dbReference type="InterPro" id="IPR036866">
    <property type="entry name" value="RibonucZ/Hydroxyglut_hydro"/>
</dbReference>
<name>A0AAC9LBW1_9PSEU</name>
<dbReference type="InterPro" id="IPR050855">
    <property type="entry name" value="NDM-1-like"/>
</dbReference>
<dbReference type="CDD" id="cd16282">
    <property type="entry name" value="metallo-hydrolase-like_MBL-fold"/>
    <property type="match status" value="1"/>
</dbReference>
<dbReference type="GO" id="GO:0016787">
    <property type="term" value="F:hydrolase activity"/>
    <property type="evidence" value="ECO:0007669"/>
    <property type="project" value="UniProtKB-KW"/>
</dbReference>
<dbReference type="KEGG" id="acad:UA74_13420"/>
<dbReference type="EMBL" id="CP016076">
    <property type="protein sequence ID" value="APU14742.1"/>
    <property type="molecule type" value="Genomic_DNA"/>
</dbReference>
<gene>
    <name evidence="2" type="ORF">UA74_13420</name>
</gene>
<accession>A0AAC9LBW1</accession>
<reference evidence="3" key="1">
    <citation type="submission" date="2016-06" db="EMBL/GenBank/DDBJ databases">
        <title>Complete genome sequence of Actinoalloteichus fjordicus DSM 46855 (=ADI127-17), type strain of the new species Actinoalloteichus fjordicus.</title>
        <authorList>
            <person name="Ruckert C."/>
            <person name="Nouioui I."/>
            <person name="Willmese J."/>
            <person name="van Wezel G."/>
            <person name="Klenk H.-P."/>
            <person name="Kalinowski J."/>
            <person name="Zotchev S.B."/>
        </authorList>
    </citation>
    <scope>NUCLEOTIDE SEQUENCE [LARGE SCALE GENOMIC DNA]</scope>
    <source>
        <strain evidence="3">ADI127-7</strain>
    </source>
</reference>
<dbReference type="PANTHER" id="PTHR42951:SF4">
    <property type="entry name" value="ACYL-COENZYME A THIOESTERASE MBLAC2"/>
    <property type="match status" value="1"/>
</dbReference>
<dbReference type="PANTHER" id="PTHR42951">
    <property type="entry name" value="METALLO-BETA-LACTAMASE DOMAIN-CONTAINING"/>
    <property type="match status" value="1"/>
</dbReference>
<dbReference type="SUPFAM" id="SSF56281">
    <property type="entry name" value="Metallo-hydrolase/oxidoreductase"/>
    <property type="match status" value="1"/>
</dbReference>
<evidence type="ECO:0000313" key="3">
    <source>
        <dbReference type="Proteomes" id="UP000185511"/>
    </source>
</evidence>
<protein>
    <submittedName>
        <fullName evidence="2">Zn-dependent hydrolase, glyoxylase</fullName>
    </submittedName>
</protein>
<sequence>MPSEPLTHDPVVEISQVEELADDLVVLPNRGVELVPNIGVIGGDHSVLVVETGLGPRNAEKVLAFASEYAKGRRLYLTTTHFHPEHAFGAQAFAGEATYLVNGAQAADLADKGPGYLEMFRGLGAQVARQLNGVEPATPDLVYDDTYHLDLGGRVVQLRATGRAHSKGDQVVSVPDADVLFTGDLVETGRFSIFPWFPPYDVDVSGLRWIEVLRRLIDTGPRVVVPGHGDVSGPRLLADVRDYLELLRDETWVRRDSAMSEETIIAEVEALMTERHPEWAGQEWIGKGIGCFCTEHA</sequence>
<organism evidence="2 3">
    <name type="scientific">Actinoalloteichus fjordicus</name>
    <dbReference type="NCBI Taxonomy" id="1612552"/>
    <lineage>
        <taxon>Bacteria</taxon>
        <taxon>Bacillati</taxon>
        <taxon>Actinomycetota</taxon>
        <taxon>Actinomycetes</taxon>
        <taxon>Pseudonocardiales</taxon>
        <taxon>Pseudonocardiaceae</taxon>
        <taxon>Actinoalloteichus</taxon>
    </lineage>
</organism>
<dbReference type="Proteomes" id="UP000185511">
    <property type="component" value="Chromosome"/>
</dbReference>
<dbReference type="SMART" id="SM00849">
    <property type="entry name" value="Lactamase_B"/>
    <property type="match status" value="1"/>
</dbReference>
<dbReference type="Pfam" id="PF00753">
    <property type="entry name" value="Lactamase_B"/>
    <property type="match status" value="1"/>
</dbReference>
<evidence type="ECO:0000259" key="1">
    <source>
        <dbReference type="SMART" id="SM00849"/>
    </source>
</evidence>
<dbReference type="InterPro" id="IPR001279">
    <property type="entry name" value="Metallo-B-lactamas"/>
</dbReference>
<keyword evidence="3" id="KW-1185">Reference proteome</keyword>
<proteinExistence type="predicted"/>
<feature type="domain" description="Metallo-beta-lactamase" evidence="1">
    <location>
        <begin position="35"/>
        <end position="228"/>
    </location>
</feature>
<dbReference type="AlphaFoldDB" id="A0AAC9LBW1"/>
<dbReference type="Gene3D" id="3.60.15.10">
    <property type="entry name" value="Ribonuclease Z/Hydroxyacylglutathione hydrolase-like"/>
    <property type="match status" value="1"/>
</dbReference>
<dbReference type="RefSeq" id="WP_075740548.1">
    <property type="nucleotide sequence ID" value="NZ_CP016076.1"/>
</dbReference>
<evidence type="ECO:0000313" key="2">
    <source>
        <dbReference type="EMBL" id="APU14742.1"/>
    </source>
</evidence>
<keyword evidence="2" id="KW-0378">Hydrolase</keyword>